<name>A0A091E060_FUKDA</name>
<sequence length="67" mass="7427">MRYFPAVDSKPTPIPQATVDNLFLRADLVRDLGAGEVPCTSCETRDSRWNQKATVAIGTVKLVLQHQ</sequence>
<accession>A0A091E060</accession>
<evidence type="ECO:0000313" key="1">
    <source>
        <dbReference type="EMBL" id="KFO35960.1"/>
    </source>
</evidence>
<proteinExistence type="predicted"/>
<evidence type="ECO:0000313" key="2">
    <source>
        <dbReference type="Proteomes" id="UP000028990"/>
    </source>
</evidence>
<dbReference type="AlphaFoldDB" id="A0A091E060"/>
<protein>
    <submittedName>
        <fullName evidence="1">Uncharacterized protein</fullName>
    </submittedName>
</protein>
<dbReference type="EMBL" id="KN121589">
    <property type="protein sequence ID" value="KFO35960.1"/>
    <property type="molecule type" value="Genomic_DNA"/>
</dbReference>
<dbReference type="Proteomes" id="UP000028990">
    <property type="component" value="Unassembled WGS sequence"/>
</dbReference>
<gene>
    <name evidence="1" type="ORF">H920_02600</name>
</gene>
<reference evidence="1 2" key="1">
    <citation type="submission" date="2013-11" db="EMBL/GenBank/DDBJ databases">
        <title>The Damaraland mole rat (Fukomys damarensis) genome and evolution of African mole rats.</title>
        <authorList>
            <person name="Gladyshev V.N."/>
            <person name="Fang X."/>
        </authorList>
    </citation>
    <scope>NUCLEOTIDE SEQUENCE [LARGE SCALE GENOMIC DNA]</scope>
    <source>
        <tissue evidence="1">Liver</tissue>
    </source>
</reference>
<keyword evidence="2" id="KW-1185">Reference proteome</keyword>
<organism evidence="1 2">
    <name type="scientific">Fukomys damarensis</name>
    <name type="common">Damaraland mole rat</name>
    <name type="synonym">Cryptomys damarensis</name>
    <dbReference type="NCBI Taxonomy" id="885580"/>
    <lineage>
        <taxon>Eukaryota</taxon>
        <taxon>Metazoa</taxon>
        <taxon>Chordata</taxon>
        <taxon>Craniata</taxon>
        <taxon>Vertebrata</taxon>
        <taxon>Euteleostomi</taxon>
        <taxon>Mammalia</taxon>
        <taxon>Eutheria</taxon>
        <taxon>Euarchontoglires</taxon>
        <taxon>Glires</taxon>
        <taxon>Rodentia</taxon>
        <taxon>Hystricomorpha</taxon>
        <taxon>Bathyergidae</taxon>
        <taxon>Fukomys</taxon>
    </lineage>
</organism>